<keyword evidence="1" id="KW-1133">Transmembrane helix</keyword>
<gene>
    <name evidence="2" type="ORF">B0T11DRAFT_20706</name>
</gene>
<comment type="caution">
    <text evidence="2">The sequence shown here is derived from an EMBL/GenBank/DDBJ whole genome shotgun (WGS) entry which is preliminary data.</text>
</comment>
<evidence type="ECO:0000313" key="3">
    <source>
        <dbReference type="Proteomes" id="UP000813385"/>
    </source>
</evidence>
<name>A0A8K0X910_9PEZI</name>
<reference evidence="2" key="1">
    <citation type="journal article" date="2021" name="Nat. Commun.">
        <title>Genetic determinants of endophytism in the Arabidopsis root mycobiome.</title>
        <authorList>
            <person name="Mesny F."/>
            <person name="Miyauchi S."/>
            <person name="Thiergart T."/>
            <person name="Pickel B."/>
            <person name="Atanasova L."/>
            <person name="Karlsson M."/>
            <person name="Huettel B."/>
            <person name="Barry K.W."/>
            <person name="Haridas S."/>
            <person name="Chen C."/>
            <person name="Bauer D."/>
            <person name="Andreopoulos W."/>
            <person name="Pangilinan J."/>
            <person name="LaButti K."/>
            <person name="Riley R."/>
            <person name="Lipzen A."/>
            <person name="Clum A."/>
            <person name="Drula E."/>
            <person name="Henrissat B."/>
            <person name="Kohler A."/>
            <person name="Grigoriev I.V."/>
            <person name="Martin F.M."/>
            <person name="Hacquard S."/>
        </authorList>
    </citation>
    <scope>NUCLEOTIDE SEQUENCE</scope>
    <source>
        <strain evidence="2">MPI-CAGE-AT-0016</strain>
    </source>
</reference>
<dbReference type="PANTHER" id="PTHR12203:SF22">
    <property type="entry name" value="CAPSULE ASSOCIATED PROTEIN"/>
    <property type="match status" value="1"/>
</dbReference>
<keyword evidence="1" id="KW-0812">Transmembrane</keyword>
<dbReference type="PANTHER" id="PTHR12203">
    <property type="entry name" value="KDEL LYS-ASP-GLU-LEU CONTAINING - RELATED"/>
    <property type="match status" value="1"/>
</dbReference>
<organism evidence="2 3">
    <name type="scientific">Plectosphaerella cucumerina</name>
    <dbReference type="NCBI Taxonomy" id="40658"/>
    <lineage>
        <taxon>Eukaryota</taxon>
        <taxon>Fungi</taxon>
        <taxon>Dikarya</taxon>
        <taxon>Ascomycota</taxon>
        <taxon>Pezizomycotina</taxon>
        <taxon>Sordariomycetes</taxon>
        <taxon>Hypocreomycetidae</taxon>
        <taxon>Glomerellales</taxon>
        <taxon>Plectosphaerellaceae</taxon>
        <taxon>Plectosphaerella</taxon>
    </lineage>
</organism>
<keyword evidence="3" id="KW-1185">Reference proteome</keyword>
<protein>
    <submittedName>
        <fullName evidence="2">Capsular associated protein</fullName>
    </submittedName>
</protein>
<dbReference type="OrthoDB" id="541052at2759"/>
<feature type="transmembrane region" description="Helical" evidence="1">
    <location>
        <begin position="18"/>
        <end position="38"/>
    </location>
</feature>
<evidence type="ECO:0000256" key="1">
    <source>
        <dbReference type="SAM" id="Phobius"/>
    </source>
</evidence>
<keyword evidence="1" id="KW-0472">Membrane</keyword>
<proteinExistence type="predicted"/>
<accession>A0A8K0X910</accession>
<evidence type="ECO:0000313" key="2">
    <source>
        <dbReference type="EMBL" id="KAH7376412.1"/>
    </source>
</evidence>
<dbReference type="InterPro" id="IPR051091">
    <property type="entry name" value="O-Glucosyltr/Glycosyltrsf_90"/>
</dbReference>
<dbReference type="AlphaFoldDB" id="A0A8K0X910"/>
<dbReference type="EMBL" id="JAGPXD010000001">
    <property type="protein sequence ID" value="KAH7376412.1"/>
    <property type="molecule type" value="Genomic_DNA"/>
</dbReference>
<sequence length="670" mass="75633">MALHISAFRMPSRAIKRLILYVFALIVITLLSISGFFFRDDIKTRTHLYLSGEAADYFKTPFDAAAPTEYHAIDFLIHEARANHTRLLQKRSQTARIAASRYRERRGRHPPPGFEEWFRHALATDSVIVEDFYDQIYHDLAPFWAVEPKKLQDQAGRREHVIRIRSGALVTPGGAKPEGRAGTPLWWELVGEMAAHLPDMDIPYNIMDEPRVLAPWEDVDRMVREEAKTRAKPKKGDVVTQYSSLPAVEDDPGHLEVEWLGESKPTSSFWDIVRAGCGPNTPSRGVKADTSDFSKPPTLPYEWHSPAAYGTFVRNASGALDPCEQPHLRMLHSDFIEPRSVNTTRELIPMFSAGKLAVNNDILLPSPAYLGDREHVNRIAQLLGRAWKAKEDALVFTGIGSGGKGPESPWRHFHRQRLVDMLNGTVVEDIERRRRERGATFDFPPLNVYGSERRRDGVLGAFLTRFARARFTLFSCGDAAALTGSPCANIAPFVPPPPENPFSASGPGAVSGAPAGYGLTLAHYNAKFLPIVDRERGEGGVSARFRATLLSTSVPLKATVYAEWHDDRLMPWLHYVPLDNSFRDLYPVLDFFTGGDDDRDRRREGWLGRMGVGRTRRGDKAARWIAESGRAWAARVLRRDDMRLYVWRLLLEWARVCDENRARLGYVEDL</sequence>
<dbReference type="Proteomes" id="UP000813385">
    <property type="component" value="Unassembled WGS sequence"/>
</dbReference>